<evidence type="ECO:0000313" key="2">
    <source>
        <dbReference type="EMBL" id="UFZ06356.1"/>
    </source>
</evidence>
<dbReference type="InterPro" id="IPR043504">
    <property type="entry name" value="Peptidase_S1_PA_chymotrypsin"/>
</dbReference>
<organism evidence="2 3">
    <name type="scientific">Bradyrhizobium ontarionense</name>
    <dbReference type="NCBI Taxonomy" id="2898149"/>
    <lineage>
        <taxon>Bacteria</taxon>
        <taxon>Pseudomonadati</taxon>
        <taxon>Pseudomonadota</taxon>
        <taxon>Alphaproteobacteria</taxon>
        <taxon>Hyphomicrobiales</taxon>
        <taxon>Nitrobacteraceae</taxon>
        <taxon>Bradyrhizobium</taxon>
    </lineage>
</organism>
<keyword evidence="2" id="KW-0645">Protease</keyword>
<feature type="chain" id="PRO_5046328715" evidence="1">
    <location>
        <begin position="24"/>
        <end position="339"/>
    </location>
</feature>
<dbReference type="Pfam" id="PF13365">
    <property type="entry name" value="Trypsin_2"/>
    <property type="match status" value="1"/>
</dbReference>
<dbReference type="PANTHER" id="PTHR43019:SF23">
    <property type="entry name" value="PROTEASE DO-LIKE 5, CHLOROPLASTIC"/>
    <property type="match status" value="1"/>
</dbReference>
<dbReference type="InterPro" id="IPR009003">
    <property type="entry name" value="Peptidase_S1_PA"/>
</dbReference>
<dbReference type="PANTHER" id="PTHR43019">
    <property type="entry name" value="SERINE ENDOPROTEASE DEGS"/>
    <property type="match status" value="1"/>
</dbReference>
<evidence type="ECO:0000256" key="1">
    <source>
        <dbReference type="SAM" id="SignalP"/>
    </source>
</evidence>
<protein>
    <submittedName>
        <fullName evidence="2">Serine protease</fullName>
    </submittedName>
</protein>
<dbReference type="SUPFAM" id="SSF50494">
    <property type="entry name" value="Trypsin-like serine proteases"/>
    <property type="match status" value="1"/>
</dbReference>
<accession>A0ABY3RHP6</accession>
<dbReference type="GO" id="GO:0006508">
    <property type="term" value="P:proteolysis"/>
    <property type="evidence" value="ECO:0007669"/>
    <property type="project" value="UniProtKB-KW"/>
</dbReference>
<keyword evidence="2" id="KW-0378">Hydrolase</keyword>
<dbReference type="EMBL" id="CP088156">
    <property type="protein sequence ID" value="UFZ06356.1"/>
    <property type="molecule type" value="Genomic_DNA"/>
</dbReference>
<evidence type="ECO:0000313" key="3">
    <source>
        <dbReference type="Proteomes" id="UP001431010"/>
    </source>
</evidence>
<dbReference type="GO" id="GO:0008233">
    <property type="term" value="F:peptidase activity"/>
    <property type="evidence" value="ECO:0007669"/>
    <property type="project" value="UniProtKB-KW"/>
</dbReference>
<keyword evidence="1" id="KW-0732">Signal</keyword>
<sequence>MRGKLVLLVAAWLLGIPGFTARATEPTSSVVFIEVGYMENGVFQSVGEGTGFIVHPAGWVVTAKHVSDAEIPAGKIRFIRGAVKSRTAAPNQLFDVATPSVSADIALLRFSPNLKSDWPFLKVRANHVFKLLDDVTAYGFPEKKDIEVRPGVVSNLAGPRGSMGVNVGLAPGMSGGPVLLGSGRCVIGVVAGGSGYPNFDYFMPLQFAKPLLEVPPAEFVTVVTASTDGGGAVQAPIFERPYAVDETFDEHREGKSSKTYSIDFQADPGSKITAARLAEASAAAVFDKVLNIQGDRSKVTFKFRLESGPFYDRWRGWWHGQVVLTQQRDTPQASTATCE</sequence>
<dbReference type="Proteomes" id="UP001431010">
    <property type="component" value="Chromosome"/>
</dbReference>
<dbReference type="Gene3D" id="2.40.10.10">
    <property type="entry name" value="Trypsin-like serine proteases"/>
    <property type="match status" value="2"/>
</dbReference>
<name>A0ABY3RHP6_9BRAD</name>
<reference evidence="2" key="1">
    <citation type="journal article" date="2024" name="Antonie Van Leeuwenhoek">
        <title>Bradyrhizobium ontarionense sp. nov., a novel bacterial symbiont isolated from Aeschynomene indica (Indian jointvetch), harbours photosynthesis, nitrogen fixation and nitrous oxide (N2O) reductase genes.</title>
        <authorList>
            <person name="Bromfield E.S.P."/>
            <person name="Cloutier S."/>
        </authorList>
    </citation>
    <scope>NUCLEOTIDE SEQUENCE</scope>
    <source>
        <strain evidence="2">A19</strain>
    </source>
</reference>
<feature type="signal peptide" evidence="1">
    <location>
        <begin position="1"/>
        <end position="23"/>
    </location>
</feature>
<keyword evidence="3" id="KW-1185">Reference proteome</keyword>
<gene>
    <name evidence="2" type="ORF">LQG66_08685</name>
</gene>
<proteinExistence type="predicted"/>
<dbReference type="RefSeq" id="WP_231325438.1">
    <property type="nucleotide sequence ID" value="NZ_CP088156.1"/>
</dbReference>